<reference evidence="4" key="1">
    <citation type="submission" date="2020-12" db="EMBL/GenBank/DDBJ databases">
        <title>Metabolic potential, ecology and presence of endohyphal bacteria is reflected in genomic diversity of Mucoromycotina.</title>
        <authorList>
            <person name="Muszewska A."/>
            <person name="Okrasinska A."/>
            <person name="Steczkiewicz K."/>
            <person name="Drgas O."/>
            <person name="Orlowska M."/>
            <person name="Perlinska-Lenart U."/>
            <person name="Aleksandrzak-Piekarczyk T."/>
            <person name="Szatraj K."/>
            <person name="Zielenkiewicz U."/>
            <person name="Pilsyk S."/>
            <person name="Malc E."/>
            <person name="Mieczkowski P."/>
            <person name="Kruszewska J.S."/>
            <person name="Biernat P."/>
            <person name="Pawlowska J."/>
        </authorList>
    </citation>
    <scope>NUCLEOTIDE SEQUENCE</scope>
    <source>
        <strain evidence="4">WA0000017839</strain>
    </source>
</reference>
<proteinExistence type="predicted"/>
<dbReference type="InterPro" id="IPR035892">
    <property type="entry name" value="C2_domain_sf"/>
</dbReference>
<evidence type="ECO:0000313" key="4">
    <source>
        <dbReference type="EMBL" id="KAG2202064.1"/>
    </source>
</evidence>
<dbReference type="PROSITE" id="PS50004">
    <property type="entry name" value="C2"/>
    <property type="match status" value="1"/>
</dbReference>
<sequence length="166" mass="19335">MRSFLSKKNVEYKLSINILKATNLETADKNGLSDPYAILYIDGKERARTEVKKETLNPKWSEQIIFPLDMKKQMRLIEIWVWDKDGFRDKCRDVFKKKTFSDDFLGKIEIPVEKLFKTFNLSKKGVDFEQFIELSKPLLKNHEDDNVKGEIVLEVGIVAMDGDNEA</sequence>
<organism evidence="4 5">
    <name type="scientific">Mucor saturninus</name>
    <dbReference type="NCBI Taxonomy" id="64648"/>
    <lineage>
        <taxon>Eukaryota</taxon>
        <taxon>Fungi</taxon>
        <taxon>Fungi incertae sedis</taxon>
        <taxon>Mucoromycota</taxon>
        <taxon>Mucoromycotina</taxon>
        <taxon>Mucoromycetes</taxon>
        <taxon>Mucorales</taxon>
        <taxon>Mucorineae</taxon>
        <taxon>Mucoraceae</taxon>
        <taxon>Mucor</taxon>
    </lineage>
</organism>
<evidence type="ECO:0000259" key="3">
    <source>
        <dbReference type="PROSITE" id="PS50004"/>
    </source>
</evidence>
<dbReference type="PRINTS" id="PR00360">
    <property type="entry name" value="C2DOMAIN"/>
</dbReference>
<comment type="caution">
    <text evidence="4">The sequence shown here is derived from an EMBL/GenBank/DDBJ whole genome shotgun (WGS) entry which is preliminary data.</text>
</comment>
<evidence type="ECO:0000313" key="5">
    <source>
        <dbReference type="Proteomes" id="UP000603453"/>
    </source>
</evidence>
<dbReference type="SMART" id="SM00239">
    <property type="entry name" value="C2"/>
    <property type="match status" value="1"/>
</dbReference>
<dbReference type="Proteomes" id="UP000603453">
    <property type="component" value="Unassembled WGS sequence"/>
</dbReference>
<accession>A0A8H7R074</accession>
<evidence type="ECO:0000256" key="1">
    <source>
        <dbReference type="ARBA" id="ARBA00022723"/>
    </source>
</evidence>
<dbReference type="InterPro" id="IPR000008">
    <property type="entry name" value="C2_dom"/>
</dbReference>
<name>A0A8H7R074_9FUNG</name>
<dbReference type="Pfam" id="PF00168">
    <property type="entry name" value="C2"/>
    <property type="match status" value="1"/>
</dbReference>
<dbReference type="GO" id="GO:0046872">
    <property type="term" value="F:metal ion binding"/>
    <property type="evidence" value="ECO:0007669"/>
    <property type="project" value="UniProtKB-KW"/>
</dbReference>
<dbReference type="EMBL" id="JAEPRD010000065">
    <property type="protein sequence ID" value="KAG2202064.1"/>
    <property type="molecule type" value="Genomic_DNA"/>
</dbReference>
<dbReference type="CDD" id="cd00030">
    <property type="entry name" value="C2"/>
    <property type="match status" value="1"/>
</dbReference>
<dbReference type="SUPFAM" id="SSF49562">
    <property type="entry name" value="C2 domain (Calcium/lipid-binding domain, CaLB)"/>
    <property type="match status" value="1"/>
</dbReference>
<gene>
    <name evidence="4" type="ORF">INT47_006256</name>
</gene>
<dbReference type="OrthoDB" id="67700at2759"/>
<feature type="domain" description="C2" evidence="3">
    <location>
        <begin position="1"/>
        <end position="125"/>
    </location>
</feature>
<evidence type="ECO:0000256" key="2">
    <source>
        <dbReference type="ARBA" id="ARBA00022837"/>
    </source>
</evidence>
<dbReference type="Gene3D" id="2.60.40.150">
    <property type="entry name" value="C2 domain"/>
    <property type="match status" value="1"/>
</dbReference>
<keyword evidence="5" id="KW-1185">Reference proteome</keyword>
<protein>
    <recommendedName>
        <fullName evidence="3">C2 domain-containing protein</fullName>
    </recommendedName>
</protein>
<keyword evidence="2" id="KW-0106">Calcium</keyword>
<keyword evidence="1" id="KW-0479">Metal-binding</keyword>
<dbReference type="PANTHER" id="PTHR45911">
    <property type="entry name" value="C2 DOMAIN-CONTAINING PROTEIN"/>
    <property type="match status" value="1"/>
</dbReference>
<dbReference type="AlphaFoldDB" id="A0A8H7R074"/>